<keyword evidence="2" id="KW-0805">Transcription regulation</keyword>
<dbReference type="InterPro" id="IPR015300">
    <property type="entry name" value="DNA-bd_pseudobarrel_sf"/>
</dbReference>
<gene>
    <name evidence="8" type="ORF">HS088_TW07G01308</name>
</gene>
<evidence type="ECO:0000313" key="8">
    <source>
        <dbReference type="EMBL" id="KAF5745716.1"/>
    </source>
</evidence>
<name>A0A7J7DI30_TRIWF</name>
<dbReference type="EMBL" id="JAAARO010000007">
    <property type="protein sequence ID" value="KAF5745716.1"/>
    <property type="molecule type" value="Genomic_DNA"/>
</dbReference>
<keyword evidence="5" id="KW-0539">Nucleus</keyword>
<feature type="region of interest" description="Disordered" evidence="6">
    <location>
        <begin position="149"/>
        <end position="179"/>
    </location>
</feature>
<dbReference type="PANTHER" id="PTHR31920:SF37">
    <property type="entry name" value="B3 DOMAIN-CONTAINING TRANSCRIPTION FACTOR VRN1"/>
    <property type="match status" value="1"/>
</dbReference>
<dbReference type="SMART" id="SM01019">
    <property type="entry name" value="B3"/>
    <property type="match status" value="2"/>
</dbReference>
<dbReference type="CDD" id="cd10017">
    <property type="entry name" value="B3_DNA"/>
    <property type="match status" value="2"/>
</dbReference>
<evidence type="ECO:0000256" key="2">
    <source>
        <dbReference type="ARBA" id="ARBA00023015"/>
    </source>
</evidence>
<keyword evidence="3" id="KW-0238">DNA-binding</keyword>
<evidence type="ECO:0000256" key="5">
    <source>
        <dbReference type="ARBA" id="ARBA00023242"/>
    </source>
</evidence>
<comment type="caution">
    <text evidence="8">The sequence shown here is derived from an EMBL/GenBank/DDBJ whole genome shotgun (WGS) entry which is preliminary data.</text>
</comment>
<reference evidence="8 9" key="1">
    <citation type="journal article" date="2020" name="Nat. Commun.">
        <title>Genome of Tripterygium wilfordii and identification of cytochrome P450 involved in triptolide biosynthesis.</title>
        <authorList>
            <person name="Tu L."/>
            <person name="Su P."/>
            <person name="Zhang Z."/>
            <person name="Gao L."/>
            <person name="Wang J."/>
            <person name="Hu T."/>
            <person name="Zhou J."/>
            <person name="Zhang Y."/>
            <person name="Zhao Y."/>
            <person name="Liu Y."/>
            <person name="Song Y."/>
            <person name="Tong Y."/>
            <person name="Lu Y."/>
            <person name="Yang J."/>
            <person name="Xu C."/>
            <person name="Jia M."/>
            <person name="Peters R.J."/>
            <person name="Huang L."/>
            <person name="Gao W."/>
        </authorList>
    </citation>
    <scope>NUCLEOTIDE SEQUENCE [LARGE SCALE GENOMIC DNA]</scope>
    <source>
        <strain evidence="9">cv. XIE 37</strain>
        <tissue evidence="8">Leaf</tissue>
    </source>
</reference>
<feature type="domain" description="TF-B3" evidence="7">
    <location>
        <begin position="193"/>
        <end position="288"/>
    </location>
</feature>
<dbReference type="PANTHER" id="PTHR31920">
    <property type="entry name" value="B3 DOMAIN-CONTAINING"/>
    <property type="match status" value="1"/>
</dbReference>
<dbReference type="Gene3D" id="2.40.330.10">
    <property type="entry name" value="DNA-binding pseudobarrel domain"/>
    <property type="match status" value="2"/>
</dbReference>
<evidence type="ECO:0000259" key="7">
    <source>
        <dbReference type="PROSITE" id="PS50863"/>
    </source>
</evidence>
<feature type="domain" description="TF-B3" evidence="7">
    <location>
        <begin position="38"/>
        <end position="131"/>
    </location>
</feature>
<dbReference type="GO" id="GO:0005634">
    <property type="term" value="C:nucleus"/>
    <property type="evidence" value="ECO:0007669"/>
    <property type="project" value="UniProtKB-SubCell"/>
</dbReference>
<evidence type="ECO:0000256" key="4">
    <source>
        <dbReference type="ARBA" id="ARBA00023163"/>
    </source>
</evidence>
<dbReference type="InParanoid" id="A0A7J7DI30"/>
<dbReference type="Pfam" id="PF02362">
    <property type="entry name" value="B3"/>
    <property type="match status" value="2"/>
</dbReference>
<dbReference type="SUPFAM" id="SSF101936">
    <property type="entry name" value="DNA-binding pseudobarrel domain"/>
    <property type="match status" value="2"/>
</dbReference>
<dbReference type="InterPro" id="IPR003340">
    <property type="entry name" value="B3_DNA-bd"/>
</dbReference>
<keyword evidence="9" id="KW-1185">Reference proteome</keyword>
<evidence type="ECO:0000256" key="1">
    <source>
        <dbReference type="ARBA" id="ARBA00004123"/>
    </source>
</evidence>
<evidence type="ECO:0000256" key="3">
    <source>
        <dbReference type="ARBA" id="ARBA00023125"/>
    </source>
</evidence>
<sequence>MLYTSSCTFIAIMPRQWEFGSGSGGRQQSKFSKGKTFQFFQIILEDSIQEKKLKLPLKFTQKFGVELSEFAILTVADGAVWQVGLTKSSSRICFDEGWDEFTVHYSLSHGHFIVFAYEGDSAFNVHIFDKSACEIVYPHVDLVEVDFPADKEDEDDPPTPITHRQYRSRQSNVSEGSRRALDAAKAMKPKNPSFMIVMKPCDLHRKALHVPALFARYHLNGKPTNMTVVASTGREWTLNVRETKDGALLFSGGCSQFIADNKLKNGDICVFEQITKDVSLEVTVFRASPE</sequence>
<dbReference type="AlphaFoldDB" id="A0A7J7DI30"/>
<accession>A0A7J7DI30</accession>
<organism evidence="8 9">
    <name type="scientific">Tripterygium wilfordii</name>
    <name type="common">Thunder God vine</name>
    <dbReference type="NCBI Taxonomy" id="458696"/>
    <lineage>
        <taxon>Eukaryota</taxon>
        <taxon>Viridiplantae</taxon>
        <taxon>Streptophyta</taxon>
        <taxon>Embryophyta</taxon>
        <taxon>Tracheophyta</taxon>
        <taxon>Spermatophyta</taxon>
        <taxon>Magnoliopsida</taxon>
        <taxon>eudicotyledons</taxon>
        <taxon>Gunneridae</taxon>
        <taxon>Pentapetalae</taxon>
        <taxon>rosids</taxon>
        <taxon>fabids</taxon>
        <taxon>Celastrales</taxon>
        <taxon>Celastraceae</taxon>
        <taxon>Tripterygium</taxon>
    </lineage>
</organism>
<protein>
    <submittedName>
        <fullName evidence="8">B3 domain-containing transcription factor VRN1-like</fullName>
    </submittedName>
</protein>
<dbReference type="Proteomes" id="UP000593562">
    <property type="component" value="Unassembled WGS sequence"/>
</dbReference>
<dbReference type="PROSITE" id="PS50863">
    <property type="entry name" value="B3"/>
    <property type="match status" value="2"/>
</dbReference>
<keyword evidence="4" id="KW-0804">Transcription</keyword>
<evidence type="ECO:0000256" key="6">
    <source>
        <dbReference type="SAM" id="MobiDB-lite"/>
    </source>
</evidence>
<dbReference type="GO" id="GO:0003677">
    <property type="term" value="F:DNA binding"/>
    <property type="evidence" value="ECO:0007669"/>
    <property type="project" value="UniProtKB-KW"/>
</dbReference>
<dbReference type="OrthoDB" id="623918at2759"/>
<comment type="subcellular location">
    <subcellularLocation>
        <location evidence="1">Nucleus</location>
    </subcellularLocation>
</comment>
<dbReference type="InterPro" id="IPR050655">
    <property type="entry name" value="Plant_B3_domain"/>
</dbReference>
<proteinExistence type="predicted"/>
<evidence type="ECO:0000313" key="9">
    <source>
        <dbReference type="Proteomes" id="UP000593562"/>
    </source>
</evidence>